<reference evidence="7" key="1">
    <citation type="journal article" date="2015" name="Nat. Commun.">
        <title>The Lingula genome provides insights into brachiopod evolution and the origin of phosphate biomineralization.</title>
        <authorList>
            <person name="Luo Y.J."/>
            <person name="Takeuchi T."/>
            <person name="Koyanagi R."/>
            <person name="Yamada L."/>
            <person name="Kanda M."/>
            <person name="Khalturina M."/>
            <person name="Fujie M."/>
            <person name="Yamasaki S.I."/>
            <person name="Endo K."/>
            <person name="Satoh N."/>
        </authorList>
    </citation>
    <scope>NUCLEOTIDE SEQUENCE</scope>
</reference>
<dbReference type="Pfam" id="PF13589">
    <property type="entry name" value="HATPase_c_3"/>
    <property type="match status" value="1"/>
</dbReference>
<feature type="compositionally biased region" description="Basic and acidic residues" evidence="3">
    <location>
        <begin position="458"/>
        <end position="470"/>
    </location>
</feature>
<dbReference type="InterPro" id="IPR002099">
    <property type="entry name" value="MutL/Mlh/PMS"/>
</dbReference>
<dbReference type="GO" id="GO:0006298">
    <property type="term" value="P:mismatch repair"/>
    <property type="evidence" value="ECO:0007669"/>
    <property type="project" value="InterPro"/>
</dbReference>
<keyword evidence="6" id="KW-1185">Reference proteome</keyword>
<sequence length="1889" mass="210219">MIRPLDSDIVSKLRSGVAVATYAQCVEELVLNSLDAGSTCVAVRVDLMYNKIQVVDNGNGIDPNEMHLVGERYSTSKCHEITDLDNLRYYGYRGEALASIRDIAAILEIQSKTKQTGNMYYKIFRNGNLLESGKSKQRRPSVGTTVTALDMFYNLPVRRKGMNVSLEMEKIRNRIECIALIHPNASLSLRDDTSGTKLLQTHKSSTVIGAFTHLFGSSKARHLKKVESRNGQFQLQGYISKEGHSNRNLQFIYINERLLLKTKLHKFVNHLLSKSMIVRKRTRIDERQKGTPDYTVATSSPSRQVDRYGIFVLNITCSLTEYDITLDPAKTLVEFKNWDGILACIQQGVQGFLERENLLMGLEKPKSENESGKLNLDGLSADGEIVLVPPDSAEDREKSEKQGGEEANAKGLDLDATSGGAGAKKCGSSICAFNTTNNLVSKTVKRKLPLTVSLNEKVEGSPKEINEAESLHSCGSSQGRNVHSMEKTSPLQITPEKSGTSSQHGLENPTFCGLSPESGSEGKTSEDSEELPTIRKPRKKPQKHSSDTECCLSQMQEDSLNQFLTPYSMSNNHGEGKMKDDIGTESQGQNDIDSSSGLSVSSEEITPGQGTPRVTHSKLKCLTPVVKPAECSGPNSTCSREPISERKSECDKCRRDPCVCISGQPFCDKDKKHGDIKNLTIGCEQPSGLTPLKKLRQKISARDKNSTKSSIFYRSCVPGTEPFSQEKDVTASASNQNANSFNSSDHFQKRKSIDNTEESCAKNTNHDLPKKIMTLTDLRTLNKMKNSNQYSRPDKLVELKPLKKIREKLSSFKRTEGVQKTKAEDMYSTPQELIRKDGSIPPPCTPKLGCASNLHHWSSSHDYSARKKENETCHTVRHSTPLTTATEKDSFGIPSISVIPRECDENKRIDMQEHYDGCQSDIRNRNDSYLHHSSIIDESGKQGGVSLVNSLNLMTADATVNRSSLKNVSLFKEPSVDTFQNYAFPSKKNYTPENDLTPVPPCTNSYPACDLASYCQSFYRDRFGPLCLESSVQQAVKIMSSDDLLHSLGNQNDILPYGNDHGGIKKQNDPPHVTLPSGDLPFKSYCKDESLYPLSTSKTDTLKNCNLCYTPKKKDNNDDNSTLLSIATKQPSTGICGEPNSFENIDNLTHNDLSTKLKSRHRSPGENTNTIPTALADFEGLSEICESQGFSLTGQAVTDYLEKGMDVDLAMAVSSTQPFNLSDISSGSVGDSGFISTSFSHDYKAASLSRSLDDFLPPPTIARFQQFAIPRTDRKHCDQDMNKEDEDKLNITCEIKRLCEGKGRRHSPENLHMFSLPPKIARLTELDHPRGNADKNMKMNYQSSVDLIDVMDTSDPENWSHQDCESLTTQVEPTDSWITGDGCPGDKKSSQQSGQATVNQDGQMTIGQCDERKRGDIYVDQEGLVDRDQCDKDDASTGRSESDSKVGKAETLKASSVPETNTVHCGFGLLSQQWICRIDPKTGRTIYVNRVNGNTTFDKPVTDLPQEQNGDKTAFTLVKHHKLLTDNADAFLPAVQRREKTTTAPSLSPVSQESLSALWLQHQDLQEEESTVKWRDADCKRNCDSLSGEVQSLLDKWENPVLKSSDQSIPNLNVFGTQSAGIYPFKFTKDMFNRIEVVQQIDNKFIACMVSLNQECSVPNLLVVIDQHAAHERVRLEDLVKENYVDSDQQRILTSCIDPPEVLTLLPDQVRLMQAYRTQLENIGIHFQCIESTKDKVQFSKVPACFVSKEVSELKRKRTSVLVDLLESLVTEQLQLLQSTSGGSRRLPRVIHQVLCSQACHGAIKFGDPLTLEECNQVVQQLSKCDLPFQCAHGRPSIMPLLDMDLLDRKLACQIKSRKPCLHRLWQRMLQENISSEEIESENNGIKHS</sequence>
<dbReference type="CDD" id="cd03486">
    <property type="entry name" value="MutL_Trans_MLH3"/>
    <property type="match status" value="1"/>
</dbReference>
<dbReference type="GO" id="GO:0140664">
    <property type="term" value="F:ATP-dependent DNA damage sensor activity"/>
    <property type="evidence" value="ECO:0007669"/>
    <property type="project" value="InterPro"/>
</dbReference>
<dbReference type="SMART" id="SM01340">
    <property type="entry name" value="DNA_mis_repair"/>
    <property type="match status" value="1"/>
</dbReference>
<dbReference type="Proteomes" id="UP000085678">
    <property type="component" value="Unplaced"/>
</dbReference>
<evidence type="ECO:0000259" key="5">
    <source>
        <dbReference type="SMART" id="SM01340"/>
    </source>
</evidence>
<feature type="compositionally biased region" description="Polar residues" evidence="3">
    <location>
        <begin position="1365"/>
        <end position="1377"/>
    </location>
</feature>
<dbReference type="GO" id="GO:0030983">
    <property type="term" value="F:mismatched DNA binding"/>
    <property type="evidence" value="ECO:0007669"/>
    <property type="project" value="InterPro"/>
</dbReference>
<dbReference type="SUPFAM" id="SSF54211">
    <property type="entry name" value="Ribosomal protein S5 domain 2-like"/>
    <property type="match status" value="1"/>
</dbReference>
<dbReference type="GO" id="GO:0016887">
    <property type="term" value="F:ATP hydrolysis activity"/>
    <property type="evidence" value="ECO:0007669"/>
    <property type="project" value="InterPro"/>
</dbReference>
<feature type="compositionally biased region" description="Polar residues" evidence="3">
    <location>
        <begin position="584"/>
        <end position="593"/>
    </location>
</feature>
<feature type="compositionally biased region" description="Polar residues" evidence="3">
    <location>
        <begin position="473"/>
        <end position="505"/>
    </location>
</feature>
<dbReference type="GO" id="GO:0005524">
    <property type="term" value="F:ATP binding"/>
    <property type="evidence" value="ECO:0007669"/>
    <property type="project" value="InterPro"/>
</dbReference>
<dbReference type="SMART" id="SM00853">
    <property type="entry name" value="MutL_C"/>
    <property type="match status" value="1"/>
</dbReference>
<evidence type="ECO:0000256" key="1">
    <source>
        <dbReference type="ARBA" id="ARBA00006082"/>
    </source>
</evidence>
<feature type="region of interest" description="Disordered" evidence="3">
    <location>
        <begin position="390"/>
        <end position="414"/>
    </location>
</feature>
<dbReference type="RefSeq" id="XP_013398095.1">
    <property type="nucleotide sequence ID" value="XM_013542641.1"/>
</dbReference>
<evidence type="ECO:0000256" key="2">
    <source>
        <dbReference type="ARBA" id="ARBA00022763"/>
    </source>
</evidence>
<dbReference type="InterPro" id="IPR014721">
    <property type="entry name" value="Ribsml_uS5_D2-typ_fold_subgr"/>
</dbReference>
<dbReference type="InterPro" id="IPR014790">
    <property type="entry name" value="MutL_C"/>
</dbReference>
<dbReference type="STRING" id="7574.A0A1S3IIN5"/>
<dbReference type="InterPro" id="IPR037198">
    <property type="entry name" value="MutL_C_sf"/>
</dbReference>
<evidence type="ECO:0000259" key="4">
    <source>
        <dbReference type="SMART" id="SM00853"/>
    </source>
</evidence>
<evidence type="ECO:0000313" key="6">
    <source>
        <dbReference type="Proteomes" id="UP000085678"/>
    </source>
</evidence>
<dbReference type="NCBIfam" id="TIGR00585">
    <property type="entry name" value="mutl"/>
    <property type="match status" value="1"/>
</dbReference>
<organism evidence="6 7">
    <name type="scientific">Lingula anatina</name>
    <name type="common">Brachiopod</name>
    <name type="synonym">Lingula unguis</name>
    <dbReference type="NCBI Taxonomy" id="7574"/>
    <lineage>
        <taxon>Eukaryota</taxon>
        <taxon>Metazoa</taxon>
        <taxon>Spiralia</taxon>
        <taxon>Lophotrochozoa</taxon>
        <taxon>Brachiopoda</taxon>
        <taxon>Linguliformea</taxon>
        <taxon>Lingulata</taxon>
        <taxon>Lingulida</taxon>
        <taxon>Linguloidea</taxon>
        <taxon>Lingulidae</taxon>
        <taxon>Lingula</taxon>
    </lineage>
</organism>
<dbReference type="Gene3D" id="3.30.1370.100">
    <property type="entry name" value="MutL, C-terminal domain, regulatory subdomain"/>
    <property type="match status" value="1"/>
</dbReference>
<feature type="compositionally biased region" description="Polar residues" evidence="3">
    <location>
        <begin position="1390"/>
        <end position="1406"/>
    </location>
</feature>
<dbReference type="Pfam" id="PF01119">
    <property type="entry name" value="DNA_mis_repair"/>
    <property type="match status" value="1"/>
</dbReference>
<dbReference type="InterPro" id="IPR020568">
    <property type="entry name" value="Ribosomal_Su5_D2-typ_SF"/>
</dbReference>
<dbReference type="InterPro" id="IPR036890">
    <property type="entry name" value="HATPase_C_sf"/>
</dbReference>
<gene>
    <name evidence="7" type="primary">LOC106164657</name>
</gene>
<dbReference type="GO" id="GO:0032300">
    <property type="term" value="C:mismatch repair complex"/>
    <property type="evidence" value="ECO:0007669"/>
    <property type="project" value="InterPro"/>
</dbReference>
<dbReference type="InterPro" id="IPR013507">
    <property type="entry name" value="DNA_mismatch_S5_2-like"/>
</dbReference>
<name>A0A1S3IIN5_LINAN</name>
<evidence type="ECO:0000313" key="7">
    <source>
        <dbReference type="RefSeq" id="XP_013398095.1"/>
    </source>
</evidence>
<dbReference type="InterPro" id="IPR042120">
    <property type="entry name" value="MutL_C_dimsub"/>
</dbReference>
<feature type="domain" description="DNA mismatch repair protein S5" evidence="5">
    <location>
        <begin position="211"/>
        <end position="354"/>
    </location>
</feature>
<reference evidence="7" key="2">
    <citation type="submission" date="2025-08" db="UniProtKB">
        <authorList>
            <consortium name="RefSeq"/>
        </authorList>
    </citation>
    <scope>IDENTIFICATION</scope>
</reference>
<dbReference type="Gene3D" id="3.30.565.10">
    <property type="entry name" value="Histidine kinase-like ATPase, C-terminal domain"/>
    <property type="match status" value="1"/>
</dbReference>
<dbReference type="InterPro" id="IPR038973">
    <property type="entry name" value="MutL/Mlh/Pms-like"/>
</dbReference>
<dbReference type="Pfam" id="PF08676">
    <property type="entry name" value="MutL_C"/>
    <property type="match status" value="1"/>
</dbReference>
<keyword evidence="2" id="KW-0227">DNA damage</keyword>
<feature type="domain" description="MutL C-terminal dimerisation" evidence="4">
    <location>
        <begin position="1637"/>
        <end position="1810"/>
    </location>
</feature>
<dbReference type="PANTHER" id="PTHR10073:SF47">
    <property type="entry name" value="DNA MISMATCH REPAIR PROTEIN MLH3"/>
    <property type="match status" value="1"/>
</dbReference>
<dbReference type="KEGG" id="lak:106164657"/>
<dbReference type="Gene3D" id="3.30.1540.20">
    <property type="entry name" value="MutL, C-terminal domain, dimerisation subdomain"/>
    <property type="match status" value="1"/>
</dbReference>
<dbReference type="SUPFAM" id="SSF55874">
    <property type="entry name" value="ATPase domain of HSP90 chaperone/DNA topoisomerase II/histidine kinase"/>
    <property type="match status" value="1"/>
</dbReference>
<dbReference type="SUPFAM" id="SSF118116">
    <property type="entry name" value="DNA mismatch repair protein MutL"/>
    <property type="match status" value="1"/>
</dbReference>
<accession>A0A1S3IIN5</accession>
<dbReference type="InParanoid" id="A0A1S3IIN5"/>
<comment type="similarity">
    <text evidence="1">Belongs to the DNA mismatch repair MutL/HexB family.</text>
</comment>
<dbReference type="Gene3D" id="3.30.230.10">
    <property type="match status" value="1"/>
</dbReference>
<feature type="region of interest" description="Disordered" evidence="3">
    <location>
        <begin position="566"/>
        <end position="615"/>
    </location>
</feature>
<evidence type="ECO:0000256" key="3">
    <source>
        <dbReference type="SAM" id="MobiDB-lite"/>
    </source>
</evidence>
<proteinExistence type="inferred from homology"/>
<feature type="region of interest" description="Disordered" evidence="3">
    <location>
        <begin position="1356"/>
        <end position="1455"/>
    </location>
</feature>
<feature type="region of interest" description="Disordered" evidence="3">
    <location>
        <begin position="458"/>
        <end position="550"/>
    </location>
</feature>
<protein>
    <submittedName>
        <fullName evidence="7">Uncharacterized protein LOC106164657</fullName>
    </submittedName>
</protein>
<dbReference type="PANTHER" id="PTHR10073">
    <property type="entry name" value="DNA MISMATCH REPAIR PROTEIN MLH, PMS, MUTL"/>
    <property type="match status" value="1"/>
</dbReference>
<dbReference type="OrthoDB" id="429932at2759"/>
<dbReference type="GeneID" id="106164657"/>
<feature type="compositionally biased region" description="Basic and acidic residues" evidence="3">
    <location>
        <begin position="1424"/>
        <end position="1451"/>
    </location>
</feature>
<dbReference type="InterPro" id="IPR042121">
    <property type="entry name" value="MutL_C_regsub"/>
</dbReference>
<feature type="compositionally biased region" description="Basic and acidic residues" evidence="3">
    <location>
        <begin position="393"/>
        <end position="408"/>
    </location>
</feature>